<organism evidence="2 3">
    <name type="scientific">Sclerotinia sclerotiorum (strain ATCC 18683 / 1980 / Ss-1)</name>
    <name type="common">White mold</name>
    <name type="synonym">Whetzelinia sclerotiorum</name>
    <dbReference type="NCBI Taxonomy" id="665079"/>
    <lineage>
        <taxon>Eukaryota</taxon>
        <taxon>Fungi</taxon>
        <taxon>Dikarya</taxon>
        <taxon>Ascomycota</taxon>
        <taxon>Pezizomycotina</taxon>
        <taxon>Leotiomycetes</taxon>
        <taxon>Helotiales</taxon>
        <taxon>Sclerotiniaceae</taxon>
        <taxon>Sclerotinia</taxon>
    </lineage>
</organism>
<evidence type="ECO:0000313" key="2">
    <source>
        <dbReference type="EMBL" id="APA05698.1"/>
    </source>
</evidence>
<proteinExistence type="predicted"/>
<name>A0A1D9PSI9_SCLS1</name>
<dbReference type="EMBL" id="CP017814">
    <property type="protein sequence ID" value="APA05698.1"/>
    <property type="molecule type" value="Genomic_DNA"/>
</dbReference>
<protein>
    <submittedName>
        <fullName evidence="2">Uncharacterized protein</fullName>
    </submittedName>
</protein>
<feature type="region of interest" description="Disordered" evidence="1">
    <location>
        <begin position="42"/>
        <end position="81"/>
    </location>
</feature>
<feature type="compositionally biased region" description="Basic and acidic residues" evidence="1">
    <location>
        <begin position="71"/>
        <end position="80"/>
    </location>
</feature>
<sequence length="413" mass="48285">MRRRVVENIESNCESVSMDIAGPAFYKINTDDIKKPDVMQIDEPAAGEKDPKKRPVKDEVHQRREKHRPKRQETMREKVQHTSNLERLSIKGQPNQIARLQEENFSALRRQIEQAKVILDNIPLKECIQETEVETALLIYKLYCHMEKEIIALHSTPRLLSYGVMVEKIVRIKQILKDNYGMDELENEGYVQENTVHFTYKATLNIEKRTRFLSALPIAKTDAAKRLINHGLHPRKFCDLCSKINITHITLNHNSEYEMLLHQERFVQAAAINHTWEKRETNNENTTPDFKGCRVRAQRSLRDSGKEFFEMFEDVIDTKPLYDGSSKRGMKYGENCMAYLCYVEAKQANVEEKRACWKACRTHRAFSEWKDIDMEVRDLSGLGNLRREISAIRMVLIRSLNNSEQSKKIKNKC</sequence>
<evidence type="ECO:0000313" key="3">
    <source>
        <dbReference type="Proteomes" id="UP000177798"/>
    </source>
</evidence>
<dbReference type="VEuPathDB" id="FungiDB:sscle_01g004680"/>
<evidence type="ECO:0000256" key="1">
    <source>
        <dbReference type="SAM" id="MobiDB-lite"/>
    </source>
</evidence>
<accession>A0A1D9PSI9</accession>
<dbReference type="OrthoDB" id="3553922at2759"/>
<gene>
    <name evidence="2" type="ORF">sscle_01g004680</name>
</gene>
<reference evidence="3" key="1">
    <citation type="journal article" date="2017" name="Genome Biol. Evol.">
        <title>The complete genome sequence of the phytopathogenic fungus Sclerotinia sclerotiorum reveals insights into the genome architecture of broad host range pathogens.</title>
        <authorList>
            <person name="Derbyshire M."/>
            <person name="Denton-Giles M."/>
            <person name="Hegedus D."/>
            <person name="Seifbarghy S."/>
            <person name="Rollins J."/>
            <person name="van Kan J."/>
            <person name="Seidl M.F."/>
            <person name="Faino L."/>
            <person name="Mbengue M."/>
            <person name="Navaud O."/>
            <person name="Raffaele S."/>
            <person name="Hammond-Kosack K."/>
            <person name="Heard S."/>
            <person name="Oliver R."/>
        </authorList>
    </citation>
    <scope>NUCLEOTIDE SEQUENCE [LARGE SCALE GENOMIC DNA]</scope>
    <source>
        <strain evidence="3">ATCC 18683 / 1980 / Ss-1</strain>
    </source>
</reference>
<dbReference type="AlphaFoldDB" id="A0A1D9PSI9"/>
<dbReference type="KEGG" id="ssl:SS1G_01968"/>
<feature type="compositionally biased region" description="Basic and acidic residues" evidence="1">
    <location>
        <begin position="46"/>
        <end position="62"/>
    </location>
</feature>
<dbReference type="Proteomes" id="UP000177798">
    <property type="component" value="Chromosome 1"/>
</dbReference>
<dbReference type="RefSeq" id="XP_001597772.1">
    <property type="nucleotide sequence ID" value="XM_001597722.1"/>
</dbReference>